<organism evidence="4 5">
    <name type="scientific">Xylaria multiplex</name>
    <dbReference type="NCBI Taxonomy" id="323545"/>
    <lineage>
        <taxon>Eukaryota</taxon>
        <taxon>Fungi</taxon>
        <taxon>Dikarya</taxon>
        <taxon>Ascomycota</taxon>
        <taxon>Pezizomycotina</taxon>
        <taxon>Sordariomycetes</taxon>
        <taxon>Xylariomycetidae</taxon>
        <taxon>Xylariales</taxon>
        <taxon>Xylariaceae</taxon>
        <taxon>Xylaria</taxon>
    </lineage>
</organism>
<keyword evidence="5" id="KW-1185">Reference proteome</keyword>
<dbReference type="PANTHER" id="PTHR10039:SF14">
    <property type="entry name" value="NACHT DOMAIN-CONTAINING PROTEIN"/>
    <property type="match status" value="1"/>
</dbReference>
<feature type="domain" description="Nephrocystin 3-like N-terminal" evidence="3">
    <location>
        <begin position="296"/>
        <end position="475"/>
    </location>
</feature>
<sequence>MLTAIALLSDREIFDEAHQEFLDALSERDRARFPLCCSPDDLLQAITSVADQATQGKRRRLNRFLSLAQKLNGRLQPFFDAVNVIIAASSVAAAVYGSFRIAIQLAAGLPSFFEKTIAVVEHFAESFPQYGALAKLFEGQPPTRIRQHLRDVYKDIFEFLRVVTRIFTASNGKIRRPPALIATTIWTPFEAKFGQIINRLNSHRNFISEEIEILQLEKTYRLEQDVARERQFAKVERQEGAAARQKLNEIAGDTSRIEQAQAEEAKKLSVKRLLEWLDPPHFAEEFDSSKRVRQEGTATWLLDDPQFLAWRDTIPTPATGITDRKKMPPWVLWINGNPGWGKTILAAAVLDDILSEISSPDNYECLYYFFSFRDPARAGLDSAYRAALAQLLHRHRDDLALINMFLFMKLDVSGSGQMRASLNEVESLIQACATQLGGLNLILDGIDEAIDAEGLTGNLKNLTLASPIKLLCFSRPNVHALQRLVLPNSKISLTRARTSTDIEIYLHSAVESLVEDGMIYTDDNARLVNHLLCGADGMFLWAKLMIGFLSSPVLTPEARLHTIFSVTLPEGLEGMYERILTQICGSRVSEQDLARKTLNWMINSIGASGGSYLRELRSYVSNDNINYETQSDQDFANIVTTVCQGLIEYRPTESLRFSEIVFQCDSPRIAFVHHSVHQYFINVDIQRSATFSKIVLDAIPAQVELTTKCLQHIIKNAPKIAPSRFTGSWQGGLGDRSKRDKFEAYCVRYWVDHLSQTMRDSWNMSSASYVIPSCSNLVLVLIEFLKSPMALVSWIEGIYTLQQCIESKIEMLQRWMRSVTGLNWSVTSLQISQLIEPMSAFALELKELEQEWGTRLLATPSVSIFPAGSIPLPSFVYIIWDDVTIFQKPGILSRIAQVSSTRPMTCLTAAKTSLSQAHASKKLCTVSKTAEDGSLMAVLGVWPSLDFEKMANGLATATDSVYQNIEHCSDGWVARYELWSVQDRTCRRTYRIDLDPTEVQLLLRQSFRQDMEAILLSPIMYASSPSTIAFECAETEKKFNASFPLSIAYDCMRFAVLRTIYQLPDNPLTCKTKPTSTVLPLQSLPHYNEKWTTNGLPIYNPPLNPLSDLPKYSRALIELSLSAIRDWYAYSISFDSKAKYIVFCDYQKPCITHIAVFCISSESELMLELVRSVKSSIPPPRPKCETFHPSRTLLAFSAGYDIWIWDFGIPTSLPIIPKSQKARCRPTGMQHLWSTNRTVYDDNPADGETNSTFQLLSVPESFAKKNTSISIFAPDLSSNTITMTINKTTTKAYDVRGEADDHCPAIIDRNIASIGEKIKPLPMNTSITEYLAAESIKRSLAVEQRQTRDDYPHYKRPKFIEDTPE</sequence>
<accession>A0A7C8IVG5</accession>
<keyword evidence="1" id="KW-0677">Repeat</keyword>
<evidence type="ECO:0000313" key="4">
    <source>
        <dbReference type="EMBL" id="KAF2970085.1"/>
    </source>
</evidence>
<reference evidence="4 5" key="1">
    <citation type="submission" date="2019-12" db="EMBL/GenBank/DDBJ databases">
        <title>Draft genome sequence of the ascomycete Xylaria multiplex DSM 110363.</title>
        <authorList>
            <person name="Buettner E."/>
            <person name="Kellner H."/>
        </authorList>
    </citation>
    <scope>NUCLEOTIDE SEQUENCE [LARGE SCALE GENOMIC DNA]</scope>
    <source>
        <strain evidence="4 5">DSM 110363</strain>
    </source>
</reference>
<dbReference type="SUPFAM" id="SSF52540">
    <property type="entry name" value="P-loop containing nucleoside triphosphate hydrolases"/>
    <property type="match status" value="1"/>
</dbReference>
<comment type="caution">
    <text evidence="4">The sequence shown here is derived from an EMBL/GenBank/DDBJ whole genome shotgun (WGS) entry which is preliminary data.</text>
</comment>
<dbReference type="EMBL" id="WUBL01000027">
    <property type="protein sequence ID" value="KAF2970085.1"/>
    <property type="molecule type" value="Genomic_DNA"/>
</dbReference>
<dbReference type="InParanoid" id="A0A7C8IVG5"/>
<dbReference type="PANTHER" id="PTHR10039">
    <property type="entry name" value="AMELOGENIN"/>
    <property type="match status" value="1"/>
</dbReference>
<feature type="compositionally biased region" description="Basic and acidic residues" evidence="2">
    <location>
        <begin position="1345"/>
        <end position="1365"/>
    </location>
</feature>
<evidence type="ECO:0000256" key="1">
    <source>
        <dbReference type="ARBA" id="ARBA00022737"/>
    </source>
</evidence>
<gene>
    <name evidence="4" type="ORF">GQX73_g3435</name>
</gene>
<feature type="region of interest" description="Disordered" evidence="2">
    <location>
        <begin position="1343"/>
        <end position="1365"/>
    </location>
</feature>
<evidence type="ECO:0000313" key="5">
    <source>
        <dbReference type="Proteomes" id="UP000481858"/>
    </source>
</evidence>
<dbReference type="InterPro" id="IPR027417">
    <property type="entry name" value="P-loop_NTPase"/>
</dbReference>
<dbReference type="Proteomes" id="UP000481858">
    <property type="component" value="Unassembled WGS sequence"/>
</dbReference>
<evidence type="ECO:0000259" key="3">
    <source>
        <dbReference type="Pfam" id="PF24883"/>
    </source>
</evidence>
<name>A0A7C8IVG5_9PEZI</name>
<evidence type="ECO:0000256" key="2">
    <source>
        <dbReference type="SAM" id="MobiDB-lite"/>
    </source>
</evidence>
<dbReference type="Gene3D" id="3.40.50.300">
    <property type="entry name" value="P-loop containing nucleotide triphosphate hydrolases"/>
    <property type="match status" value="1"/>
</dbReference>
<proteinExistence type="predicted"/>
<dbReference type="InterPro" id="IPR056884">
    <property type="entry name" value="NPHP3-like_N"/>
</dbReference>
<dbReference type="Pfam" id="PF24883">
    <property type="entry name" value="NPHP3_N"/>
    <property type="match status" value="1"/>
</dbReference>
<dbReference type="OrthoDB" id="4772757at2759"/>
<protein>
    <recommendedName>
        <fullName evidence="3">Nephrocystin 3-like N-terminal domain-containing protein</fullName>
    </recommendedName>
</protein>